<organism evidence="6 8">
    <name type="scientific">Modestobacter muralis</name>
    <dbReference type="NCBI Taxonomy" id="1608614"/>
    <lineage>
        <taxon>Bacteria</taxon>
        <taxon>Bacillati</taxon>
        <taxon>Actinomycetota</taxon>
        <taxon>Actinomycetes</taxon>
        <taxon>Geodermatophilales</taxon>
        <taxon>Geodermatophilaceae</taxon>
        <taxon>Modestobacter</taxon>
    </lineage>
</organism>
<evidence type="ECO:0000313" key="7">
    <source>
        <dbReference type="EMBL" id="NEN51734.1"/>
    </source>
</evidence>
<dbReference type="PANTHER" id="PTHR46401:SF2">
    <property type="entry name" value="GLYCOSYLTRANSFERASE WBBK-RELATED"/>
    <property type="match status" value="1"/>
</dbReference>
<proteinExistence type="predicted"/>
<evidence type="ECO:0000259" key="5">
    <source>
        <dbReference type="Pfam" id="PF13579"/>
    </source>
</evidence>
<dbReference type="PANTHER" id="PTHR46401">
    <property type="entry name" value="GLYCOSYLTRANSFERASE WBBK-RELATED"/>
    <property type="match status" value="1"/>
</dbReference>
<reference evidence="7 9" key="2">
    <citation type="submission" date="2020-02" db="EMBL/GenBank/DDBJ databases">
        <title>The WGS of Modestobacter muralis DSM 100205.</title>
        <authorList>
            <person name="Jiang Z."/>
        </authorList>
    </citation>
    <scope>NUCLEOTIDE SEQUENCE [LARGE SCALE GENOMIC DNA]</scope>
    <source>
        <strain evidence="7 9">DSM 100205</strain>
    </source>
</reference>
<keyword evidence="1" id="KW-0328">Glycosyltransferase</keyword>
<reference evidence="6 8" key="1">
    <citation type="submission" date="2020-01" db="EMBL/GenBank/DDBJ databases">
        <title>the WGS Modestobacter muralis CPCC 204518.</title>
        <authorList>
            <person name="Jiang Z."/>
        </authorList>
    </citation>
    <scope>NUCLEOTIDE SEQUENCE [LARGE SCALE GENOMIC DNA]</scope>
    <source>
        <strain evidence="6 8">DSM 100205</strain>
    </source>
</reference>
<dbReference type="SUPFAM" id="SSF53756">
    <property type="entry name" value="UDP-Glycosyltransferase/glycogen phosphorylase"/>
    <property type="match status" value="1"/>
</dbReference>
<dbReference type="Pfam" id="PF00534">
    <property type="entry name" value="Glycos_transf_1"/>
    <property type="match status" value="1"/>
</dbReference>
<accession>A0A6P0EW82</accession>
<dbReference type="GO" id="GO:0016757">
    <property type="term" value="F:glycosyltransferase activity"/>
    <property type="evidence" value="ECO:0007669"/>
    <property type="project" value="UniProtKB-KW"/>
</dbReference>
<dbReference type="RefSeq" id="WP_163611416.1">
    <property type="nucleotide sequence ID" value="NZ_JAAGWB010000035.1"/>
</dbReference>
<feature type="region of interest" description="Disordered" evidence="3">
    <location>
        <begin position="376"/>
        <end position="399"/>
    </location>
</feature>
<comment type="caution">
    <text evidence="6">The sequence shown here is derived from an EMBL/GenBank/DDBJ whole genome shotgun (WGS) entry which is preliminary data.</text>
</comment>
<evidence type="ECO:0000259" key="4">
    <source>
        <dbReference type="Pfam" id="PF00534"/>
    </source>
</evidence>
<dbReference type="Proteomes" id="UP000468828">
    <property type="component" value="Unassembled WGS sequence"/>
</dbReference>
<keyword evidence="8" id="KW-1185">Reference proteome</keyword>
<dbReference type="Pfam" id="PF13579">
    <property type="entry name" value="Glyco_trans_4_4"/>
    <property type="match status" value="1"/>
</dbReference>
<protein>
    <submittedName>
        <fullName evidence="6">Glycosyltransferase family 1 protein</fullName>
    </submittedName>
</protein>
<dbReference type="Proteomes" id="UP000471152">
    <property type="component" value="Unassembled WGS sequence"/>
</dbReference>
<dbReference type="AlphaFoldDB" id="A0A6P0EW82"/>
<dbReference type="EMBL" id="JAAGWB010000035">
    <property type="protein sequence ID" value="NEN51734.1"/>
    <property type="molecule type" value="Genomic_DNA"/>
</dbReference>
<sequence>MPRRRSGALRIALVGTRGVPARYGGFETAVEEVGRRLAEDGHDVVVYCRTTADAPRPAEHLGMRLVHLPALRRRSLETLSHTGLSVLHLLTHRVDAAIVFNAANAPWLPLVRAAGIPVATHVDGLEWKRAKWGGIGKRYYRVVEALSVRWSDALIADARGIADYYRDEFAAPTELIAYGAPKIDAAGSDKLAGAGLTERGYHLVVARFEPENHVDVIVDGYRRSGAELPLVVVGSAPYADDYTRRVHSLADERVRFLGGVWDQELLDQLYANCATYLHGHSVGGTNPSLLRAIGAGAATIAYDVSFNREVLETSGRYFSTAEDVATALTAAEADPARTRKDGKRARLLSARYDWDHVAQGYAQLCRRLAARDVPRSRPSGVRLRLGPAAQPEPATRPEQAADVAALVPAARPAGAVDARSRRHRAVSAETTPPPAAAADADAPRAARS</sequence>
<dbReference type="GO" id="GO:0009103">
    <property type="term" value="P:lipopolysaccharide biosynthetic process"/>
    <property type="evidence" value="ECO:0007669"/>
    <property type="project" value="TreeGrafter"/>
</dbReference>
<feature type="domain" description="Glycosyl transferase family 1" evidence="4">
    <location>
        <begin position="201"/>
        <end position="337"/>
    </location>
</feature>
<evidence type="ECO:0000313" key="8">
    <source>
        <dbReference type="Proteomes" id="UP000468828"/>
    </source>
</evidence>
<evidence type="ECO:0000313" key="9">
    <source>
        <dbReference type="Proteomes" id="UP000471152"/>
    </source>
</evidence>
<evidence type="ECO:0000256" key="2">
    <source>
        <dbReference type="ARBA" id="ARBA00022679"/>
    </source>
</evidence>
<feature type="region of interest" description="Disordered" evidence="3">
    <location>
        <begin position="412"/>
        <end position="448"/>
    </location>
</feature>
<dbReference type="InterPro" id="IPR028098">
    <property type="entry name" value="Glyco_trans_4-like_N"/>
</dbReference>
<name>A0A6P0EW82_9ACTN</name>
<evidence type="ECO:0000256" key="1">
    <source>
        <dbReference type="ARBA" id="ARBA00022676"/>
    </source>
</evidence>
<evidence type="ECO:0000313" key="6">
    <source>
        <dbReference type="EMBL" id="NEK94846.1"/>
    </source>
</evidence>
<evidence type="ECO:0000256" key="3">
    <source>
        <dbReference type="SAM" id="MobiDB-lite"/>
    </source>
</evidence>
<dbReference type="Gene3D" id="3.40.50.2000">
    <property type="entry name" value="Glycogen Phosphorylase B"/>
    <property type="match status" value="2"/>
</dbReference>
<feature type="domain" description="Glycosyltransferase subfamily 4-like N-terminal" evidence="5">
    <location>
        <begin position="24"/>
        <end position="174"/>
    </location>
</feature>
<dbReference type="EMBL" id="JAAGWH010000033">
    <property type="protein sequence ID" value="NEK94846.1"/>
    <property type="molecule type" value="Genomic_DNA"/>
</dbReference>
<dbReference type="InterPro" id="IPR001296">
    <property type="entry name" value="Glyco_trans_1"/>
</dbReference>
<keyword evidence="2 6" id="KW-0808">Transferase</keyword>
<gene>
    <name evidence="7" type="ORF">G3R41_12445</name>
    <name evidence="6" type="ORF">GCU67_11790</name>
</gene>